<name>A0AAN8Q4W4_PATCE</name>
<reference evidence="2 3" key="1">
    <citation type="submission" date="2024-01" db="EMBL/GenBank/DDBJ databases">
        <title>The genome of the rayed Mediterranean limpet Patella caerulea (Linnaeus, 1758).</title>
        <authorList>
            <person name="Anh-Thu Weber A."/>
            <person name="Halstead-Nussloch G."/>
        </authorList>
    </citation>
    <scope>NUCLEOTIDE SEQUENCE [LARGE SCALE GENOMIC DNA]</scope>
    <source>
        <strain evidence="2">AATW-2023a</strain>
        <tissue evidence="2">Whole specimen</tissue>
    </source>
</reference>
<dbReference type="Proteomes" id="UP001347796">
    <property type="component" value="Unassembled WGS sequence"/>
</dbReference>
<dbReference type="PANTHER" id="PTHR10559">
    <property type="entry name" value="TRANSCOBALAMIN-1/GASTRIC INTRINSIC FACTOR"/>
    <property type="match status" value="1"/>
</dbReference>
<keyword evidence="3" id="KW-1185">Reference proteome</keyword>
<accession>A0AAN8Q4W4</accession>
<evidence type="ECO:0000313" key="2">
    <source>
        <dbReference type="EMBL" id="KAK6191585.1"/>
    </source>
</evidence>
<feature type="signal peptide" evidence="1">
    <location>
        <begin position="1"/>
        <end position="19"/>
    </location>
</feature>
<comment type="caution">
    <text evidence="2">The sequence shown here is derived from an EMBL/GenBank/DDBJ whole genome shotgun (WGS) entry which is preliminary data.</text>
</comment>
<organism evidence="2 3">
    <name type="scientific">Patella caerulea</name>
    <name type="common">Rayed Mediterranean limpet</name>
    <dbReference type="NCBI Taxonomy" id="87958"/>
    <lineage>
        <taxon>Eukaryota</taxon>
        <taxon>Metazoa</taxon>
        <taxon>Spiralia</taxon>
        <taxon>Lophotrochozoa</taxon>
        <taxon>Mollusca</taxon>
        <taxon>Gastropoda</taxon>
        <taxon>Patellogastropoda</taxon>
        <taxon>Patelloidea</taxon>
        <taxon>Patellidae</taxon>
        <taxon>Patella</taxon>
    </lineage>
</organism>
<dbReference type="InterPro" id="IPR051588">
    <property type="entry name" value="Cobalamin_Transport"/>
</dbReference>
<dbReference type="PANTHER" id="PTHR10559:SF18">
    <property type="entry name" value="TRANSCOBALAMIN II"/>
    <property type="match status" value="1"/>
</dbReference>
<protein>
    <recommendedName>
        <fullName evidence="4">DUF4430 domain-containing protein</fullName>
    </recommendedName>
</protein>
<sequence length="156" mass="17815">MEGIHIVLLVVYIASVVLGCNQKRGERKPDIPTGSTECKGLCDCPNIIDVKLIVQNYFRPDFFEYNVTLRNTTQATLIRHLESAAKVNPHFSFSANYHPQWGYFISTINDLTGNWTLDKTYWRILDSDYNQLQLGASSYVPEHQELVIFNFTTGGH</sequence>
<dbReference type="Gene3D" id="2.170.130.30">
    <property type="match status" value="1"/>
</dbReference>
<proteinExistence type="predicted"/>
<gene>
    <name evidence="2" type="ORF">SNE40_003235</name>
</gene>
<feature type="chain" id="PRO_5042949548" description="DUF4430 domain-containing protein" evidence="1">
    <location>
        <begin position="20"/>
        <end position="156"/>
    </location>
</feature>
<dbReference type="EMBL" id="JAZGQO010000002">
    <property type="protein sequence ID" value="KAK6191585.1"/>
    <property type="molecule type" value="Genomic_DNA"/>
</dbReference>
<keyword evidence="1" id="KW-0732">Signal</keyword>
<dbReference type="AlphaFoldDB" id="A0AAN8Q4W4"/>
<evidence type="ECO:0000256" key="1">
    <source>
        <dbReference type="SAM" id="SignalP"/>
    </source>
</evidence>
<evidence type="ECO:0000313" key="3">
    <source>
        <dbReference type="Proteomes" id="UP001347796"/>
    </source>
</evidence>
<evidence type="ECO:0008006" key="4">
    <source>
        <dbReference type="Google" id="ProtNLM"/>
    </source>
</evidence>